<dbReference type="InterPro" id="IPR044730">
    <property type="entry name" value="RNase_H-like_dom_plant"/>
</dbReference>
<protein>
    <recommendedName>
        <fullName evidence="1">RNase H type-1 domain-containing protein</fullName>
    </recommendedName>
</protein>
<keyword evidence="3" id="KW-1185">Reference proteome</keyword>
<dbReference type="CDD" id="cd06222">
    <property type="entry name" value="RNase_H_like"/>
    <property type="match status" value="1"/>
</dbReference>
<accession>A0ABU6Z124</accession>
<name>A0ABU6Z124_9FABA</name>
<dbReference type="PANTHER" id="PTHR34023:SF5">
    <property type="entry name" value="RNASE H TYPE-1 DOMAIN-CONTAINING PROTEIN"/>
    <property type="match status" value="1"/>
</dbReference>
<dbReference type="Gene3D" id="3.30.420.10">
    <property type="entry name" value="Ribonuclease H-like superfamily/Ribonuclease H"/>
    <property type="match status" value="1"/>
</dbReference>
<sequence>MTSPYQLWFFLMQHRKLLYHSCRVMGNSQRIAIATANNFHHLIVESDSITAVNFIQKGCSSVHPCYSITSDILLLANRLHDVNWSHTLREGNSIADLLARKAHDL</sequence>
<dbReference type="SUPFAM" id="SSF53098">
    <property type="entry name" value="Ribonuclease H-like"/>
    <property type="match status" value="1"/>
</dbReference>
<dbReference type="Proteomes" id="UP001341840">
    <property type="component" value="Unassembled WGS sequence"/>
</dbReference>
<dbReference type="InterPro" id="IPR002156">
    <property type="entry name" value="RNaseH_domain"/>
</dbReference>
<dbReference type="Pfam" id="PF13456">
    <property type="entry name" value="RVT_3"/>
    <property type="match status" value="1"/>
</dbReference>
<dbReference type="EMBL" id="JASCZI010271874">
    <property type="protein sequence ID" value="MED6216317.1"/>
    <property type="molecule type" value="Genomic_DNA"/>
</dbReference>
<dbReference type="PANTHER" id="PTHR34023">
    <property type="entry name" value="RNASE H DOMAIN-CONTAINING PROTEIN"/>
    <property type="match status" value="1"/>
</dbReference>
<gene>
    <name evidence="2" type="ORF">PIB30_006602</name>
</gene>
<feature type="domain" description="RNase H type-1" evidence="1">
    <location>
        <begin position="33"/>
        <end position="102"/>
    </location>
</feature>
<comment type="caution">
    <text evidence="2">The sequence shown here is derived from an EMBL/GenBank/DDBJ whole genome shotgun (WGS) entry which is preliminary data.</text>
</comment>
<evidence type="ECO:0000259" key="1">
    <source>
        <dbReference type="Pfam" id="PF13456"/>
    </source>
</evidence>
<dbReference type="InterPro" id="IPR012337">
    <property type="entry name" value="RNaseH-like_sf"/>
</dbReference>
<organism evidence="2 3">
    <name type="scientific">Stylosanthes scabra</name>
    <dbReference type="NCBI Taxonomy" id="79078"/>
    <lineage>
        <taxon>Eukaryota</taxon>
        <taxon>Viridiplantae</taxon>
        <taxon>Streptophyta</taxon>
        <taxon>Embryophyta</taxon>
        <taxon>Tracheophyta</taxon>
        <taxon>Spermatophyta</taxon>
        <taxon>Magnoliopsida</taxon>
        <taxon>eudicotyledons</taxon>
        <taxon>Gunneridae</taxon>
        <taxon>Pentapetalae</taxon>
        <taxon>rosids</taxon>
        <taxon>fabids</taxon>
        <taxon>Fabales</taxon>
        <taxon>Fabaceae</taxon>
        <taxon>Papilionoideae</taxon>
        <taxon>50 kb inversion clade</taxon>
        <taxon>dalbergioids sensu lato</taxon>
        <taxon>Dalbergieae</taxon>
        <taxon>Pterocarpus clade</taxon>
        <taxon>Stylosanthes</taxon>
    </lineage>
</organism>
<evidence type="ECO:0000313" key="2">
    <source>
        <dbReference type="EMBL" id="MED6216317.1"/>
    </source>
</evidence>
<proteinExistence type="predicted"/>
<dbReference type="InterPro" id="IPR036397">
    <property type="entry name" value="RNaseH_sf"/>
</dbReference>
<evidence type="ECO:0000313" key="3">
    <source>
        <dbReference type="Proteomes" id="UP001341840"/>
    </source>
</evidence>
<reference evidence="2 3" key="1">
    <citation type="journal article" date="2023" name="Plants (Basel)">
        <title>Bridging the Gap: Combining Genomics and Transcriptomics Approaches to Understand Stylosanthes scabra, an Orphan Legume from the Brazilian Caatinga.</title>
        <authorList>
            <person name="Ferreira-Neto J.R.C."/>
            <person name="da Silva M.D."/>
            <person name="Binneck E."/>
            <person name="de Melo N.F."/>
            <person name="da Silva R.H."/>
            <person name="de Melo A.L.T.M."/>
            <person name="Pandolfi V."/>
            <person name="Bustamante F.O."/>
            <person name="Brasileiro-Vidal A.C."/>
            <person name="Benko-Iseppon A.M."/>
        </authorList>
    </citation>
    <scope>NUCLEOTIDE SEQUENCE [LARGE SCALE GENOMIC DNA]</scope>
    <source>
        <tissue evidence="2">Leaves</tissue>
    </source>
</reference>